<evidence type="ECO:0000256" key="2">
    <source>
        <dbReference type="ARBA" id="ARBA00022475"/>
    </source>
</evidence>
<dbReference type="PANTHER" id="PTHR30213:SF0">
    <property type="entry name" value="UPF0761 MEMBRANE PROTEIN YIHY"/>
    <property type="match status" value="1"/>
</dbReference>
<dbReference type="PANTHER" id="PTHR30213">
    <property type="entry name" value="INNER MEMBRANE PROTEIN YHJD"/>
    <property type="match status" value="1"/>
</dbReference>
<feature type="transmembrane region" description="Helical" evidence="6">
    <location>
        <begin position="50"/>
        <end position="72"/>
    </location>
</feature>
<feature type="transmembrane region" description="Helical" evidence="6">
    <location>
        <begin position="151"/>
        <end position="172"/>
    </location>
</feature>
<comment type="caution">
    <text evidence="7">The sequence shown here is derived from an EMBL/GenBank/DDBJ whole genome shotgun (WGS) entry which is preliminary data.</text>
</comment>
<evidence type="ECO:0000256" key="6">
    <source>
        <dbReference type="SAM" id="Phobius"/>
    </source>
</evidence>
<feature type="transmembrane region" description="Helical" evidence="6">
    <location>
        <begin position="262"/>
        <end position="289"/>
    </location>
</feature>
<protein>
    <submittedName>
        <fullName evidence="7">YihY family inner membrane protein</fullName>
    </submittedName>
</protein>
<keyword evidence="4 6" id="KW-1133">Transmembrane helix</keyword>
<evidence type="ECO:0000313" key="8">
    <source>
        <dbReference type="Proteomes" id="UP000472676"/>
    </source>
</evidence>
<dbReference type="Proteomes" id="UP000472676">
    <property type="component" value="Unassembled WGS sequence"/>
</dbReference>
<dbReference type="RefSeq" id="WP_166256092.1">
    <property type="nucleotide sequence ID" value="NZ_JAAMOW010000005.1"/>
</dbReference>
<dbReference type="InterPro" id="IPR017039">
    <property type="entry name" value="Virul_fac_BrkB"/>
</dbReference>
<dbReference type="AlphaFoldDB" id="A0A6M2BT91"/>
<keyword evidence="8" id="KW-1185">Reference proteome</keyword>
<feature type="transmembrane region" description="Helical" evidence="6">
    <location>
        <begin position="226"/>
        <end position="250"/>
    </location>
</feature>
<organism evidence="7 8">
    <name type="scientific">Solimonas terrae</name>
    <dbReference type="NCBI Taxonomy" id="1396819"/>
    <lineage>
        <taxon>Bacteria</taxon>
        <taxon>Pseudomonadati</taxon>
        <taxon>Pseudomonadota</taxon>
        <taxon>Gammaproteobacteria</taxon>
        <taxon>Nevskiales</taxon>
        <taxon>Nevskiaceae</taxon>
        <taxon>Solimonas</taxon>
    </lineage>
</organism>
<evidence type="ECO:0000256" key="3">
    <source>
        <dbReference type="ARBA" id="ARBA00022692"/>
    </source>
</evidence>
<comment type="subcellular location">
    <subcellularLocation>
        <location evidence="1">Cell membrane</location>
        <topology evidence="1">Multi-pass membrane protein</topology>
    </subcellularLocation>
</comment>
<reference evidence="7 8" key="1">
    <citation type="journal article" date="2014" name="Int. J. Syst. Evol. Microbiol.">
        <title>Solimonas terrae sp. nov., isolated from soil.</title>
        <authorList>
            <person name="Kim S.J."/>
            <person name="Moon J.Y."/>
            <person name="Weon H.Y."/>
            <person name="Ahn J.H."/>
            <person name="Chen W.M."/>
            <person name="Kwon S.W."/>
        </authorList>
    </citation>
    <scope>NUCLEOTIDE SEQUENCE [LARGE SCALE GENOMIC DNA]</scope>
    <source>
        <strain evidence="7 8">KIS83-12</strain>
    </source>
</reference>
<keyword evidence="5 6" id="KW-0472">Membrane</keyword>
<dbReference type="EMBL" id="JAAMOW010000005">
    <property type="protein sequence ID" value="NGY05187.1"/>
    <property type="molecule type" value="Genomic_DNA"/>
</dbReference>
<keyword evidence="3 6" id="KW-0812">Transmembrane</keyword>
<feature type="transmembrane region" description="Helical" evidence="6">
    <location>
        <begin position="109"/>
        <end position="131"/>
    </location>
</feature>
<evidence type="ECO:0000256" key="5">
    <source>
        <dbReference type="ARBA" id="ARBA00023136"/>
    </source>
</evidence>
<feature type="transmembrane region" description="Helical" evidence="6">
    <location>
        <begin position="192"/>
        <end position="214"/>
    </location>
</feature>
<evidence type="ECO:0000256" key="1">
    <source>
        <dbReference type="ARBA" id="ARBA00004651"/>
    </source>
</evidence>
<dbReference type="GO" id="GO:0005886">
    <property type="term" value="C:plasma membrane"/>
    <property type="evidence" value="ECO:0007669"/>
    <property type="project" value="UniProtKB-SubCell"/>
</dbReference>
<proteinExistence type="predicted"/>
<dbReference type="Pfam" id="PF03631">
    <property type="entry name" value="Virul_fac_BrkB"/>
    <property type="match status" value="1"/>
</dbReference>
<gene>
    <name evidence="7" type="ORF">G7Y85_10440</name>
</gene>
<accession>A0A6M2BT91</accession>
<keyword evidence="2" id="KW-1003">Cell membrane</keyword>
<dbReference type="NCBIfam" id="TIGR00765">
    <property type="entry name" value="yihY_not_rbn"/>
    <property type="match status" value="1"/>
</dbReference>
<evidence type="ECO:0000256" key="4">
    <source>
        <dbReference type="ARBA" id="ARBA00022989"/>
    </source>
</evidence>
<sequence>MKRYLLQLREQLWAHQPPGRRRHGLNVGRHAFVLLRDVFEGQLTMRAMSLVYTTLLSIVPLLALAFSVLKALGAHNAIEPFLEEFLAPLGPQAGELTQKLVSFIEKVQVGVLGSLGVALLFWSAISLIQKVESSFNFVWRVERPRPLSQRLGDYFAVLTVGPVLMFSAVGITASVFNSAMVARLSAYEPLGFLVSVAGKLLPYLLIITVFSFLYSFVPNTRVRPRAALIGGVFAGALWQTGSLAFASFVAGSTNYNAIYSSFAIVIFLLIWIYLGWMILLLGCQLAFYVQHPEHLKPHRAPALLSGRQIEYLTLMIMALAGQRFMAGEAGYTEEELSIAIGAEPEHVRRAVEQLIFNGLLTEAGSKRTHLVPAIDLDSVTLARLWTLARTGDGLPSKHGATAASVRALIEQAEADFAARHEALTLRGWLRSQGRD</sequence>
<name>A0A6M2BT91_9GAMM</name>
<evidence type="ECO:0000313" key="7">
    <source>
        <dbReference type="EMBL" id="NGY05187.1"/>
    </source>
</evidence>